<dbReference type="GO" id="GO:0016491">
    <property type="term" value="F:oxidoreductase activity"/>
    <property type="evidence" value="ECO:0007669"/>
    <property type="project" value="InterPro"/>
</dbReference>
<feature type="domain" description="ER-bound oxygenase mpaB/mpaB'/Rubber oxygenase catalytic" evidence="1">
    <location>
        <begin position="65"/>
        <end position="290"/>
    </location>
</feature>
<name>A0A7Z0D8P8_9ACTN</name>
<gene>
    <name evidence="2" type="ORF">GGQ54_001435</name>
</gene>
<dbReference type="Pfam" id="PF09995">
    <property type="entry name" value="MPAB_Lcp_cat"/>
    <property type="match status" value="1"/>
</dbReference>
<proteinExistence type="predicted"/>
<evidence type="ECO:0000259" key="1">
    <source>
        <dbReference type="Pfam" id="PF09995"/>
    </source>
</evidence>
<protein>
    <submittedName>
        <fullName evidence="2">Uncharacterized protein (DUF2236 family)</fullName>
    </submittedName>
</protein>
<evidence type="ECO:0000313" key="3">
    <source>
        <dbReference type="Proteomes" id="UP000527616"/>
    </source>
</evidence>
<evidence type="ECO:0000313" key="2">
    <source>
        <dbReference type="EMBL" id="NYI70875.1"/>
    </source>
</evidence>
<dbReference type="EMBL" id="JACBZS010000001">
    <property type="protein sequence ID" value="NYI70875.1"/>
    <property type="molecule type" value="Genomic_DNA"/>
</dbReference>
<keyword evidence="3" id="KW-1185">Reference proteome</keyword>
<dbReference type="RefSeq" id="WP_179444775.1">
    <property type="nucleotide sequence ID" value="NZ_JACBZS010000001.1"/>
</dbReference>
<reference evidence="2 3" key="1">
    <citation type="submission" date="2020-07" db="EMBL/GenBank/DDBJ databases">
        <title>Sequencing the genomes of 1000 actinobacteria strains.</title>
        <authorList>
            <person name="Klenk H.-P."/>
        </authorList>
    </citation>
    <scope>NUCLEOTIDE SEQUENCE [LARGE SCALE GENOMIC DNA]</scope>
    <source>
        <strain evidence="2 3">DSM 103164</strain>
    </source>
</reference>
<accession>A0A7Z0D8P8</accession>
<dbReference type="PANTHER" id="PTHR36151">
    <property type="entry name" value="BLR2777 PROTEIN"/>
    <property type="match status" value="1"/>
</dbReference>
<dbReference type="PANTHER" id="PTHR36151:SF3">
    <property type="entry name" value="ER-BOUND OXYGENASE MPAB_MPAB'_RUBBER OXYGENASE CATALYTIC DOMAIN-CONTAINING PROTEIN"/>
    <property type="match status" value="1"/>
</dbReference>
<dbReference type="AlphaFoldDB" id="A0A7Z0D8P8"/>
<organism evidence="2 3">
    <name type="scientific">Naumannella cuiyingiana</name>
    <dbReference type="NCBI Taxonomy" id="1347891"/>
    <lineage>
        <taxon>Bacteria</taxon>
        <taxon>Bacillati</taxon>
        <taxon>Actinomycetota</taxon>
        <taxon>Actinomycetes</taxon>
        <taxon>Propionibacteriales</taxon>
        <taxon>Propionibacteriaceae</taxon>
        <taxon>Naumannella</taxon>
    </lineage>
</organism>
<comment type="caution">
    <text evidence="2">The sequence shown here is derived from an EMBL/GenBank/DDBJ whole genome shotgun (WGS) entry which is preliminary data.</text>
</comment>
<dbReference type="Proteomes" id="UP000527616">
    <property type="component" value="Unassembled WGS sequence"/>
</dbReference>
<dbReference type="InterPro" id="IPR018713">
    <property type="entry name" value="MPAB/Lcp_cat_dom"/>
</dbReference>
<sequence length="299" mass="32057">MPPIPRPAIPRGEIAAFARGSVRRARVATADAIRDRIAGADRRERAREIWATPGPRRFAPEDPIWRVHNDPAMFTGGLAALLLQSLHPLAMAGVAGHSGYRGDPWGRLQRTSDYIAATTYGTVEEADRAIGRVRAIHDRVRGRDPRGIAYRASDPHLLAWVHAAEATAFLAAYQTFGPAPLTPADADRYVAQLGGIAARLGVIDPPGDTRSLHAVIEAYRPELQVTPAARDTAAFLLREPPLPAAARPVYAGLAAGAVALLPGWARRELGLRPSRGGRLAGSGATRLTRWALTGAPPHR</sequence>